<name>A0A1Q5TAX9_9EURO</name>
<evidence type="ECO:0000313" key="1">
    <source>
        <dbReference type="EMBL" id="OKO97300.1"/>
    </source>
</evidence>
<organism evidence="1 2">
    <name type="scientific">Penicillium subrubescens</name>
    <dbReference type="NCBI Taxonomy" id="1316194"/>
    <lineage>
        <taxon>Eukaryota</taxon>
        <taxon>Fungi</taxon>
        <taxon>Dikarya</taxon>
        <taxon>Ascomycota</taxon>
        <taxon>Pezizomycotina</taxon>
        <taxon>Eurotiomycetes</taxon>
        <taxon>Eurotiomycetidae</taxon>
        <taxon>Eurotiales</taxon>
        <taxon>Aspergillaceae</taxon>
        <taxon>Penicillium</taxon>
    </lineage>
</organism>
<gene>
    <name evidence="1" type="ORF">PENSUB_10094</name>
</gene>
<accession>A0A1Q5TAX9</accession>
<evidence type="ECO:0000313" key="2">
    <source>
        <dbReference type="Proteomes" id="UP000186955"/>
    </source>
</evidence>
<dbReference type="Proteomes" id="UP000186955">
    <property type="component" value="Unassembled WGS sequence"/>
</dbReference>
<dbReference type="AlphaFoldDB" id="A0A1Q5TAX9"/>
<sequence>MKASESITPRVLVQEEFQKRPFLSLDKARDKDHKTLVAPGDRQRNRANRSAIGCPCRLKKVDNGLGPIQLIRNSKEGHNHEYSALAWKITSGIKALAGQEVSKGYSASQVANVLKIPQNGNLQALHLAGGEALRSQDVRNAGLQLLKANSDSRKRDMEEAVNHDIGAPVDDEIGAPARRKLEIRKILDSIMMKYNELDEDTKEWDPNLRDMAIREWIGILERITGPLRTGAIEDLTHHVLSRQGEPSRPMRGKE</sequence>
<proteinExistence type="predicted"/>
<protein>
    <submittedName>
        <fullName evidence="1">Uncharacterized protein</fullName>
    </submittedName>
</protein>
<reference evidence="1 2" key="1">
    <citation type="submission" date="2016-10" db="EMBL/GenBank/DDBJ databases">
        <title>Genome sequence of the ascomycete fungus Penicillium subrubescens.</title>
        <authorList>
            <person name="De Vries R.P."/>
            <person name="Peng M."/>
            <person name="Dilokpimol A."/>
            <person name="Hilden K."/>
            <person name="Makela M.R."/>
            <person name="Grigoriev I."/>
            <person name="Riley R."/>
            <person name="Granchi Z."/>
        </authorList>
    </citation>
    <scope>NUCLEOTIDE SEQUENCE [LARGE SCALE GENOMIC DNA]</scope>
    <source>
        <strain evidence="1 2">CBS 132785</strain>
    </source>
</reference>
<keyword evidence="2" id="KW-1185">Reference proteome</keyword>
<comment type="caution">
    <text evidence="1">The sequence shown here is derived from an EMBL/GenBank/DDBJ whole genome shotgun (WGS) entry which is preliminary data.</text>
</comment>
<dbReference type="EMBL" id="MNBE01000695">
    <property type="protein sequence ID" value="OKO97300.1"/>
    <property type="molecule type" value="Genomic_DNA"/>
</dbReference>